<evidence type="ECO:0000313" key="3">
    <source>
        <dbReference type="Proteomes" id="UP000593994"/>
    </source>
</evidence>
<keyword evidence="3" id="KW-1185">Reference proteome</keyword>
<protein>
    <recommendedName>
        <fullName evidence="1">RiboL-PSP-HEPN domain-containing protein</fullName>
    </recommendedName>
</protein>
<accession>A0A7S7LVW1</accession>
<sequence length="307" mass="34296">MSAKQELFDRLQYLDLTIKEPYLVDNGVGINNHNGIANLLRKGLGIVAFNILEDYIKKRTSEALVTLSSSNVQFTSLPESLQNASIRGALNSLNSKANMLKKNGGNWQALIQDEALKIHSTKNPTFQLSDFSLVSSGSNVTDTEIADVIRAFGITGGWNKLGEVSTKIGSGIPILIQVFKNATSRRHSAAHDATFQYNYGWLEEIKNDIISISSAFDILLIARNRQINANYSIPIDNHTIENALNFRFLETVSGTTRYRETTVISGKARKIWDSLDAALIFLKPRLLAKDEFLIILNEQKRIIDWHS</sequence>
<dbReference type="Pfam" id="PF18735">
    <property type="entry name" value="HEPN_RiboL-PSP"/>
    <property type="match status" value="1"/>
</dbReference>
<dbReference type="RefSeq" id="WP_194370569.1">
    <property type="nucleotide sequence ID" value="NZ_CP054492.1"/>
</dbReference>
<name>A0A7S7LVW1_9BACT</name>
<dbReference type="EMBL" id="CP054492">
    <property type="protein sequence ID" value="QOY52487.1"/>
    <property type="molecule type" value="Genomic_DNA"/>
</dbReference>
<organism evidence="2 3">
    <name type="scientific">Candidatus Sulfurimonas baltica</name>
    <dbReference type="NCBI Taxonomy" id="2740404"/>
    <lineage>
        <taxon>Bacteria</taxon>
        <taxon>Pseudomonadati</taxon>
        <taxon>Campylobacterota</taxon>
        <taxon>Epsilonproteobacteria</taxon>
        <taxon>Campylobacterales</taxon>
        <taxon>Sulfurimonadaceae</taxon>
        <taxon>Sulfurimonas</taxon>
    </lineage>
</organism>
<evidence type="ECO:0000259" key="1">
    <source>
        <dbReference type="Pfam" id="PF18735"/>
    </source>
</evidence>
<dbReference type="InterPro" id="IPR041519">
    <property type="entry name" value="HEPN_RiboL-PSP"/>
</dbReference>
<dbReference type="KEGG" id="sbal:HUE88_01965"/>
<gene>
    <name evidence="2" type="ORF">HUE88_01965</name>
</gene>
<dbReference type="Proteomes" id="UP000593994">
    <property type="component" value="Chromosome"/>
</dbReference>
<proteinExistence type="predicted"/>
<dbReference type="AlphaFoldDB" id="A0A7S7LVW1"/>
<reference evidence="2 3" key="1">
    <citation type="submission" date="2020-05" db="EMBL/GenBank/DDBJ databases">
        <title>Sulfurimonas marisnigri, sp. nov., and Sulfurimonas baltica, sp. nov., manganese oxide reducing chemolithoautotrophs of the class Epsilonproteobacteria isolated from the pelagic redoxclines of the Black and Baltic Seas and emended description of the genus Sulfurimonas.</title>
        <authorList>
            <person name="Henkel J.V."/>
            <person name="Laudan C."/>
            <person name="Werner J."/>
            <person name="Neu T."/>
            <person name="Plewe S."/>
            <person name="Sproer C."/>
            <person name="Bunk B."/>
            <person name="Schulz-Vogt H.N."/>
        </authorList>
    </citation>
    <scope>NUCLEOTIDE SEQUENCE [LARGE SCALE GENOMIC DNA]</scope>
    <source>
        <strain evidence="2 3">GD2</strain>
    </source>
</reference>
<evidence type="ECO:0000313" key="2">
    <source>
        <dbReference type="EMBL" id="QOY52487.1"/>
    </source>
</evidence>
<feature type="domain" description="RiboL-PSP-HEPN" evidence="1">
    <location>
        <begin position="33"/>
        <end position="220"/>
    </location>
</feature>